<name>A0A4Y3VTG2_9ACTN</name>
<evidence type="ECO:0000256" key="1">
    <source>
        <dbReference type="ARBA" id="ARBA00006484"/>
    </source>
</evidence>
<evidence type="ECO:0000313" key="3">
    <source>
        <dbReference type="EMBL" id="GEC09913.1"/>
    </source>
</evidence>
<evidence type="ECO:0000256" key="2">
    <source>
        <dbReference type="ARBA" id="ARBA00023002"/>
    </source>
</evidence>
<dbReference type="GO" id="GO:0016491">
    <property type="term" value="F:oxidoreductase activity"/>
    <property type="evidence" value="ECO:0007669"/>
    <property type="project" value="UniProtKB-KW"/>
</dbReference>
<evidence type="ECO:0000313" key="4">
    <source>
        <dbReference type="Proteomes" id="UP000317881"/>
    </source>
</evidence>
<dbReference type="Proteomes" id="UP000317881">
    <property type="component" value="Unassembled WGS sequence"/>
</dbReference>
<proteinExistence type="inferred from homology"/>
<dbReference type="PANTHER" id="PTHR43669">
    <property type="entry name" value="5-KETO-D-GLUCONATE 5-REDUCTASE"/>
    <property type="match status" value="1"/>
</dbReference>
<gene>
    <name evidence="3" type="ORF">SSP24_75680</name>
</gene>
<dbReference type="InterPro" id="IPR036291">
    <property type="entry name" value="NAD(P)-bd_dom_sf"/>
</dbReference>
<comment type="caution">
    <text evidence="3">The sequence shown here is derived from an EMBL/GenBank/DDBJ whole genome shotgun (WGS) entry which is preliminary data.</text>
</comment>
<comment type="similarity">
    <text evidence="1">Belongs to the short-chain dehydrogenases/reductases (SDR) family.</text>
</comment>
<sequence length="258" mass="26359">MLTDKNAVIFGAGGSIGGAVARAFAREGAKVFLAGRTEAKLQAVAGDIAATGGRAETSQVDALDEQSVNDCVAAIVKDAGRVDVSFNAIGLDEVQGTPLIEMSYDDFARPITIATRTQFLTAKAVAPHMIEAGSGVIMMITASPSRIPFPLVGGFGVTCAALEGFSRTLAAELGPSGVRVICLRSAGSVESIEEVLDKHATGTGMTRDAFIAGLTDMTLLKRLPSLDDVGNVAALMASDLAAAMTGAIPNVTCGQVVD</sequence>
<dbReference type="SUPFAM" id="SSF51735">
    <property type="entry name" value="NAD(P)-binding Rossmann-fold domains"/>
    <property type="match status" value="1"/>
</dbReference>
<keyword evidence="4" id="KW-1185">Reference proteome</keyword>
<organism evidence="3 4">
    <name type="scientific">Streptomyces spinoverrucosus</name>
    <dbReference type="NCBI Taxonomy" id="284043"/>
    <lineage>
        <taxon>Bacteria</taxon>
        <taxon>Bacillati</taxon>
        <taxon>Actinomycetota</taxon>
        <taxon>Actinomycetes</taxon>
        <taxon>Kitasatosporales</taxon>
        <taxon>Streptomycetaceae</taxon>
        <taxon>Streptomyces</taxon>
    </lineage>
</organism>
<keyword evidence="2" id="KW-0560">Oxidoreductase</keyword>
<dbReference type="EMBL" id="BJND01000085">
    <property type="protein sequence ID" value="GEC09913.1"/>
    <property type="molecule type" value="Genomic_DNA"/>
</dbReference>
<dbReference type="PRINTS" id="PR00081">
    <property type="entry name" value="GDHRDH"/>
</dbReference>
<accession>A0A4Y3VTG2</accession>
<dbReference type="AlphaFoldDB" id="A0A4Y3VTG2"/>
<dbReference type="Pfam" id="PF13561">
    <property type="entry name" value="adh_short_C2"/>
    <property type="match status" value="1"/>
</dbReference>
<dbReference type="InterPro" id="IPR002347">
    <property type="entry name" value="SDR_fam"/>
</dbReference>
<dbReference type="CDD" id="cd05233">
    <property type="entry name" value="SDR_c"/>
    <property type="match status" value="1"/>
</dbReference>
<dbReference type="Gene3D" id="3.40.50.720">
    <property type="entry name" value="NAD(P)-binding Rossmann-like Domain"/>
    <property type="match status" value="1"/>
</dbReference>
<reference evidence="3 4" key="1">
    <citation type="submission" date="2019-06" db="EMBL/GenBank/DDBJ databases">
        <title>Whole genome shotgun sequence of Streptomyces spinoverrucosus NBRC 14228.</title>
        <authorList>
            <person name="Hosoyama A."/>
            <person name="Uohara A."/>
            <person name="Ohji S."/>
            <person name="Ichikawa N."/>
        </authorList>
    </citation>
    <scope>NUCLEOTIDE SEQUENCE [LARGE SCALE GENOMIC DNA]</scope>
    <source>
        <strain evidence="3 4">NBRC 14228</strain>
    </source>
</reference>
<dbReference type="PANTHER" id="PTHR43669:SF3">
    <property type="entry name" value="ALCOHOL DEHYDROGENASE, PUTATIVE (AFU_ORTHOLOGUE AFUA_3G03445)-RELATED"/>
    <property type="match status" value="1"/>
</dbReference>
<protein>
    <submittedName>
        <fullName evidence="3">Short-chain dehydrogenase</fullName>
    </submittedName>
</protein>